<evidence type="ECO:0000313" key="2">
    <source>
        <dbReference type="Proteomes" id="UP000765509"/>
    </source>
</evidence>
<gene>
    <name evidence="1" type="ORF">O181_055347</name>
</gene>
<evidence type="ECO:0000313" key="1">
    <source>
        <dbReference type="EMBL" id="MBW0515632.1"/>
    </source>
</evidence>
<organism evidence="1 2">
    <name type="scientific">Austropuccinia psidii MF-1</name>
    <dbReference type="NCBI Taxonomy" id="1389203"/>
    <lineage>
        <taxon>Eukaryota</taxon>
        <taxon>Fungi</taxon>
        <taxon>Dikarya</taxon>
        <taxon>Basidiomycota</taxon>
        <taxon>Pucciniomycotina</taxon>
        <taxon>Pucciniomycetes</taxon>
        <taxon>Pucciniales</taxon>
        <taxon>Sphaerophragmiaceae</taxon>
        <taxon>Austropuccinia</taxon>
    </lineage>
</organism>
<dbReference type="EMBL" id="AVOT02024744">
    <property type="protein sequence ID" value="MBW0515632.1"/>
    <property type="molecule type" value="Genomic_DNA"/>
</dbReference>
<dbReference type="Proteomes" id="UP000765509">
    <property type="component" value="Unassembled WGS sequence"/>
</dbReference>
<comment type="caution">
    <text evidence="1">The sequence shown here is derived from an EMBL/GenBank/DDBJ whole genome shotgun (WGS) entry which is preliminary data.</text>
</comment>
<protein>
    <submittedName>
        <fullName evidence="1">Uncharacterized protein</fullName>
    </submittedName>
</protein>
<sequence length="192" mass="22539">MDVDKEEARPNTEVSNLLKKDTWRMQEFPPIPQGLNHFQVAAIEIYQCQYQNWFREAKEEEWEIFPSLWQGAMNSYLHIKSFLGEQKTIKLLGGQSPLSCKEKVKMIKNWLKNQSLLSIDQKNELEMTPKCPNTSPKDLRRNRKVLRSIKARAKEKPIRTDLTHKTTASLNWSLQPWTVSSMWPGLLWNSQP</sequence>
<proteinExistence type="predicted"/>
<keyword evidence="2" id="KW-1185">Reference proteome</keyword>
<name>A0A9Q3E8N3_9BASI</name>
<reference evidence="1" key="1">
    <citation type="submission" date="2021-03" db="EMBL/GenBank/DDBJ databases">
        <title>Draft genome sequence of rust myrtle Austropuccinia psidii MF-1, a brazilian biotype.</title>
        <authorList>
            <person name="Quecine M.C."/>
            <person name="Pachon D.M.R."/>
            <person name="Bonatelli M.L."/>
            <person name="Correr F.H."/>
            <person name="Franceschini L.M."/>
            <person name="Leite T.F."/>
            <person name="Margarido G.R.A."/>
            <person name="Almeida C.A."/>
            <person name="Ferrarezi J.A."/>
            <person name="Labate C.A."/>
        </authorList>
    </citation>
    <scope>NUCLEOTIDE SEQUENCE</scope>
    <source>
        <strain evidence="1">MF-1</strain>
    </source>
</reference>
<dbReference type="AlphaFoldDB" id="A0A9Q3E8N3"/>
<accession>A0A9Q3E8N3</accession>